<accession>A0ABY3VRR8</accession>
<feature type="domain" description="O-acyltransferase WSD1 C-terminal" evidence="1">
    <location>
        <begin position="279"/>
        <end position="406"/>
    </location>
</feature>
<protein>
    <submittedName>
        <fullName evidence="2">WSD1 family O-acyltransferase</fullName>
    </submittedName>
</protein>
<dbReference type="RefSeq" id="WP_240263861.1">
    <property type="nucleotide sequence ID" value="NZ_CP092488.2"/>
</dbReference>
<gene>
    <name evidence="2" type="ORF">MKK62_05880</name>
</gene>
<organism evidence="2 3">
    <name type="scientific">Mycobacterium paraterrae</name>
    <dbReference type="NCBI Taxonomy" id="577492"/>
    <lineage>
        <taxon>Bacteria</taxon>
        <taxon>Bacillati</taxon>
        <taxon>Actinomycetota</taxon>
        <taxon>Actinomycetes</taxon>
        <taxon>Mycobacteriales</taxon>
        <taxon>Mycobacteriaceae</taxon>
        <taxon>Mycobacterium</taxon>
    </lineage>
</organism>
<dbReference type="Pfam" id="PF06974">
    <property type="entry name" value="WS_DGAT_C"/>
    <property type="match status" value="1"/>
</dbReference>
<keyword evidence="3" id="KW-1185">Reference proteome</keyword>
<dbReference type="InterPro" id="IPR009721">
    <property type="entry name" value="O-acyltransferase_WSD1_C"/>
</dbReference>
<sequence length="406" mass="44189">MAAIDAQFYWMSAKIPNGFLLLYAFDGLPTNLERAIDEFVARARNCPALTIRVEDGSPLTYPRWVTTTVDTDRIVRHDEDTWDGCLREATKLVGEELDCRRMPWRMHLFGPVRSVPGTVGRSTVAVMQFAHALCDGPRALAMCAWLFGRNTPVADVSNESTGFLPWRALEATRAHRRRVKETNAGLLPSAIGPRPAVSTNVHPAGERFARTLIRHRAQLGDRTATVATLSAISGALSSHLCDEAESLAAEVTMAKPGVPHAHNHFANVTVGLYPGLSREARLEKIAADLRNARRRSEHVAVRAADRAFAATPAPLLRWGISLFDPEAQPSYVAGHTVVSSLHRGRADLTFGDAPVLLTAVHLALSPAMGLVHGVWGIGDTVTVTVHAAESAIPDIDEYMARLDSEL</sequence>
<dbReference type="Proteomes" id="UP001055336">
    <property type="component" value="Chromosome"/>
</dbReference>
<evidence type="ECO:0000259" key="1">
    <source>
        <dbReference type="Pfam" id="PF06974"/>
    </source>
</evidence>
<dbReference type="EMBL" id="CP092488">
    <property type="protein sequence ID" value="UMB72139.1"/>
    <property type="molecule type" value="Genomic_DNA"/>
</dbReference>
<reference evidence="2" key="1">
    <citation type="submission" date="2022-08" db="EMBL/GenBank/DDBJ databases">
        <title>Whole genome sequencing of non-tuberculosis mycobacteria type-strains.</title>
        <authorList>
            <person name="Igarashi Y."/>
            <person name="Osugi A."/>
            <person name="Mitarai S."/>
        </authorList>
    </citation>
    <scope>NUCLEOTIDE SEQUENCE</scope>
    <source>
        <strain evidence="2">DSM 45127</strain>
    </source>
</reference>
<proteinExistence type="predicted"/>
<evidence type="ECO:0000313" key="3">
    <source>
        <dbReference type="Proteomes" id="UP001055336"/>
    </source>
</evidence>
<name>A0ABY3VRR8_9MYCO</name>
<evidence type="ECO:0000313" key="2">
    <source>
        <dbReference type="EMBL" id="UMB72139.1"/>
    </source>
</evidence>